<dbReference type="CDD" id="cd16936">
    <property type="entry name" value="HATPase_RsbW-like"/>
    <property type="match status" value="1"/>
</dbReference>
<keyword evidence="3" id="KW-0547">Nucleotide-binding</keyword>
<keyword evidence="1" id="KW-0808">Transferase</keyword>
<organism evidence="3 4">
    <name type="scientific">Actinomadura geliboluensis</name>
    <dbReference type="NCBI Taxonomy" id="882440"/>
    <lineage>
        <taxon>Bacteria</taxon>
        <taxon>Bacillati</taxon>
        <taxon>Actinomycetota</taxon>
        <taxon>Actinomycetes</taxon>
        <taxon>Streptosporangiales</taxon>
        <taxon>Thermomonosporaceae</taxon>
        <taxon>Actinomadura</taxon>
    </lineage>
</organism>
<dbReference type="InterPro" id="IPR050267">
    <property type="entry name" value="Anti-sigma-factor_SerPK"/>
</dbReference>
<keyword evidence="4" id="KW-1185">Reference proteome</keyword>
<dbReference type="GO" id="GO:0004674">
    <property type="term" value="F:protein serine/threonine kinase activity"/>
    <property type="evidence" value="ECO:0007669"/>
    <property type="project" value="UniProtKB-KW"/>
</dbReference>
<dbReference type="Gene3D" id="3.30.565.10">
    <property type="entry name" value="Histidine kinase-like ATPase, C-terminal domain"/>
    <property type="match status" value="1"/>
</dbReference>
<gene>
    <name evidence="3" type="ORF">ETD96_40405</name>
</gene>
<dbReference type="InterPro" id="IPR036890">
    <property type="entry name" value="HATPase_C_sf"/>
</dbReference>
<evidence type="ECO:0000259" key="2">
    <source>
        <dbReference type="Pfam" id="PF13581"/>
    </source>
</evidence>
<dbReference type="Pfam" id="PF13581">
    <property type="entry name" value="HATPase_c_2"/>
    <property type="match status" value="1"/>
</dbReference>
<dbReference type="OrthoDB" id="3474613at2"/>
<dbReference type="EMBL" id="VCKZ01000527">
    <property type="protein sequence ID" value="TMR26869.1"/>
    <property type="molecule type" value="Genomic_DNA"/>
</dbReference>
<dbReference type="GO" id="GO:0005524">
    <property type="term" value="F:ATP binding"/>
    <property type="evidence" value="ECO:0007669"/>
    <property type="project" value="UniProtKB-KW"/>
</dbReference>
<keyword evidence="3" id="KW-0067">ATP-binding</keyword>
<dbReference type="PANTHER" id="PTHR35526:SF3">
    <property type="entry name" value="ANTI-SIGMA-F FACTOR RSBW"/>
    <property type="match status" value="1"/>
</dbReference>
<feature type="domain" description="Histidine kinase/HSP90-like ATPase" evidence="2">
    <location>
        <begin position="21"/>
        <end position="146"/>
    </location>
</feature>
<comment type="caution">
    <text evidence="3">The sequence shown here is derived from an EMBL/GenBank/DDBJ whole genome shotgun (WGS) entry which is preliminary data.</text>
</comment>
<keyword evidence="1" id="KW-0418">Kinase</keyword>
<evidence type="ECO:0000313" key="4">
    <source>
        <dbReference type="Proteomes" id="UP000305238"/>
    </source>
</evidence>
<evidence type="ECO:0000313" key="3">
    <source>
        <dbReference type="EMBL" id="TMR26869.1"/>
    </source>
</evidence>
<proteinExistence type="predicted"/>
<dbReference type="PANTHER" id="PTHR35526">
    <property type="entry name" value="ANTI-SIGMA-F FACTOR RSBW-RELATED"/>
    <property type="match status" value="1"/>
</dbReference>
<evidence type="ECO:0000256" key="1">
    <source>
        <dbReference type="ARBA" id="ARBA00022527"/>
    </source>
</evidence>
<dbReference type="Proteomes" id="UP000305238">
    <property type="component" value="Unassembled WGS sequence"/>
</dbReference>
<accession>A0A5S4G1N6</accession>
<dbReference type="InterPro" id="IPR003594">
    <property type="entry name" value="HATPase_dom"/>
</dbReference>
<dbReference type="RefSeq" id="WP_138641766.1">
    <property type="nucleotide sequence ID" value="NZ_JBICSW010000022.1"/>
</dbReference>
<keyword evidence="1" id="KW-0723">Serine/threonine-protein kinase</keyword>
<dbReference type="AlphaFoldDB" id="A0A5S4G1N6"/>
<dbReference type="SUPFAM" id="SSF55874">
    <property type="entry name" value="ATPase domain of HSP90 chaperone/DNA topoisomerase II/histidine kinase"/>
    <property type="match status" value="1"/>
</dbReference>
<protein>
    <submittedName>
        <fullName evidence="3">ATP-binding protein</fullName>
    </submittedName>
</protein>
<name>A0A5S4G1N6_9ACTN</name>
<reference evidence="3 4" key="1">
    <citation type="submission" date="2019-05" db="EMBL/GenBank/DDBJ databases">
        <title>Draft genome sequence of Actinomadura geliboluensis A8036.</title>
        <authorList>
            <person name="Saricaoglu S."/>
            <person name="Isik K."/>
        </authorList>
    </citation>
    <scope>NUCLEOTIDE SEQUENCE [LARGE SCALE GENOMIC DNA]</scope>
    <source>
        <strain evidence="3 4">A8036</strain>
    </source>
</reference>
<sequence>MGVKASGSGELDISCLAAGTVSGLVRTLVEFRLAEWGLEKLADDVLLIAGELVANAVRHAPADREIRVRFTREASAVVLAVWDSSDAMPVVRPVVELTLDDVVPDARALEDGHDAGIGGWGLPLVQALSSGCGVRDTEPHGKWVWAKVAT</sequence>